<name>A0A5C8CJX2_9SPIR</name>
<organism evidence="1 2">
    <name type="scientific">Brachyspira aalborgi</name>
    <dbReference type="NCBI Taxonomy" id="29522"/>
    <lineage>
        <taxon>Bacteria</taxon>
        <taxon>Pseudomonadati</taxon>
        <taxon>Spirochaetota</taxon>
        <taxon>Spirochaetia</taxon>
        <taxon>Brachyspirales</taxon>
        <taxon>Brachyspiraceae</taxon>
        <taxon>Brachyspira</taxon>
    </lineage>
</organism>
<reference evidence="1 2" key="1">
    <citation type="journal article" date="1992" name="Lakartidningen">
        <title>[Penicillin V and not amoxicillin is the first choice preparation in acute otitis].</title>
        <authorList>
            <person name="Kamme C."/>
            <person name="Lundgren K."/>
            <person name="Prellner K."/>
        </authorList>
    </citation>
    <scope>NUCLEOTIDE SEQUENCE [LARGE SCALE GENOMIC DNA]</scope>
    <source>
        <strain evidence="1 2">W1</strain>
    </source>
</reference>
<accession>A0A5C8CJX2</accession>
<sequence>MPNQNKNFKNNFENSFSKIIKENIIFFPIRHHSPACSFHLKKIIENYKPETILIEGPSDCNFLMEYMIEEDTIPPFCIYSSYIDKNKEKCRCYYPFLDYSPEFVAIKKAYELKINCSFIDMPFGYIIENSENNINKKLISIYDKDNNKFNVNDYTLELTKKSGVRSFAELWERDFEIKGILKESVDFIKSVYALGYYMRLIENEDIETKNREYFMAKNIKDSLNKFKKILIITGSFHVDGIIDKLKNFENIEKEFNKLKKYNIQNSSNYLIPYSFEEADQRKGYIAGIEYPAFYNNIWKKLNEDSIDNAYIETVQSFIIKAAGINRDYYNITITDCINAYYMAINLAKLRGKNNAGVYELIDSVKSAFVKGDISLENTENIELMIKLLSGIANGKVSSKSVLPPVIIDFRNLCKTHRIRIDKTETTESILDIIKDKNHFEKSKFFHKMRFLDIGFCKLIKGPDYINKIDKNLAREIWKYKYKSQVEALLIDKSVYGVSIEEICFNFIKDKLKTRLNGEEISKLIIESTIMGLYNFLIDNYNEIENIILSDSDFISLCECLNNLSYLINMEILNENINKERENIFKNYDIISKIESLSKLAFILASQNMETLKNLDEESALKYSAYIKNLYIFILENPNYFECEEIFIEKINSMTKNTFGSSHIYAVCLSIKYKSNIIDLKEFASCISNFLEASDTNSIAYFLNGIFLIARDILFINNDLIKEIDKVIKNIEENKFIEILPNLRFAFTNLTPSETETLSSIIEKLYKTKKSNAKNMSEEEIEKAFSIDKKIAEEMNKYEIFK</sequence>
<evidence type="ECO:0000313" key="2">
    <source>
        <dbReference type="Proteomes" id="UP000325116"/>
    </source>
</evidence>
<proteinExistence type="predicted"/>
<evidence type="ECO:0008006" key="3">
    <source>
        <dbReference type="Google" id="ProtNLM"/>
    </source>
</evidence>
<dbReference type="RefSeq" id="WP_147757444.1">
    <property type="nucleotide sequence ID" value="NZ_SAXT01000001.1"/>
</dbReference>
<protein>
    <recommendedName>
        <fullName evidence="3">4-aminobutyrate aminotransferase</fullName>
    </recommendedName>
</protein>
<comment type="caution">
    <text evidence="1">The sequence shown here is derived from an EMBL/GenBank/DDBJ whole genome shotgun (WGS) entry which is preliminary data.</text>
</comment>
<dbReference type="AlphaFoldDB" id="A0A5C8CJX2"/>
<dbReference type="Proteomes" id="UP000325116">
    <property type="component" value="Unassembled WGS sequence"/>
</dbReference>
<dbReference type="Pfam" id="PF18934">
    <property type="entry name" value="DUF5682"/>
    <property type="match status" value="1"/>
</dbReference>
<dbReference type="EMBL" id="SAXT01000001">
    <property type="protein sequence ID" value="TXJ13226.1"/>
    <property type="molecule type" value="Genomic_DNA"/>
</dbReference>
<evidence type="ECO:0000313" key="1">
    <source>
        <dbReference type="EMBL" id="TXJ13226.1"/>
    </source>
</evidence>
<gene>
    <name evidence="1" type="ORF">EPJ80_00320</name>
</gene>
<dbReference type="InterPro" id="IPR043737">
    <property type="entry name" value="DUF5682"/>
</dbReference>